<keyword evidence="2" id="KW-1185">Reference proteome</keyword>
<evidence type="ECO:0000313" key="1">
    <source>
        <dbReference type="EMBL" id="EFB77126.1"/>
    </source>
</evidence>
<proteinExistence type="predicted"/>
<protein>
    <submittedName>
        <fullName evidence="1">Uncharacterized protein</fullName>
    </submittedName>
</protein>
<dbReference type="EMBL" id="ACBY02000014">
    <property type="protein sequence ID" value="EFB77126.1"/>
    <property type="molecule type" value="Genomic_DNA"/>
</dbReference>
<name>D1PK28_9FIRM</name>
<accession>D1PK28</accession>
<organism evidence="1 2">
    <name type="scientific">Subdoligranulum variabile DSM 15176</name>
    <dbReference type="NCBI Taxonomy" id="411471"/>
    <lineage>
        <taxon>Bacteria</taxon>
        <taxon>Bacillati</taxon>
        <taxon>Bacillota</taxon>
        <taxon>Clostridia</taxon>
        <taxon>Eubacteriales</taxon>
        <taxon>Oscillospiraceae</taxon>
        <taxon>Subdoligranulum</taxon>
    </lineage>
</organism>
<evidence type="ECO:0000313" key="2">
    <source>
        <dbReference type="Proteomes" id="UP000003438"/>
    </source>
</evidence>
<dbReference type="Proteomes" id="UP000003438">
    <property type="component" value="Unassembled WGS sequence"/>
</dbReference>
<dbReference type="HOGENOM" id="CLU_2810843_0_0_9"/>
<comment type="caution">
    <text evidence="1">The sequence shown here is derived from an EMBL/GenBank/DDBJ whole genome shotgun (WGS) entry which is preliminary data.</text>
</comment>
<reference evidence="1" key="1">
    <citation type="submission" date="2009-12" db="EMBL/GenBank/DDBJ databases">
        <authorList>
            <person name="Weinstock G."/>
            <person name="Sodergren E."/>
            <person name="Clifton S."/>
            <person name="Fulton L."/>
            <person name="Fulton B."/>
            <person name="Courtney L."/>
            <person name="Fronick C."/>
            <person name="Harrison M."/>
            <person name="Strong C."/>
            <person name="Farmer C."/>
            <person name="Delahaunty K."/>
            <person name="Markovic C."/>
            <person name="Hall O."/>
            <person name="Minx P."/>
            <person name="Tomlinson C."/>
            <person name="Mitreva M."/>
            <person name="Nelson J."/>
            <person name="Hou S."/>
            <person name="Wollam A."/>
            <person name="Pepin K.H."/>
            <person name="Johnson M."/>
            <person name="Bhonagiri V."/>
            <person name="Nash W.E."/>
            <person name="Warren W."/>
            <person name="Chinwalla A."/>
            <person name="Mardis E.R."/>
            <person name="Wilson R.K."/>
        </authorList>
    </citation>
    <scope>NUCLEOTIDE SEQUENCE [LARGE SCALE GENOMIC DNA]</scope>
    <source>
        <strain evidence="1">DSM 15176</strain>
    </source>
</reference>
<dbReference type="AlphaFoldDB" id="D1PK28"/>
<gene>
    <name evidence="1" type="ORF">SUBVAR_04748</name>
</gene>
<sequence>MAAFREMHYNSHNAGTFGLHIHVNRDALGEHSATQDGTISKILYLFERFWQEILRSSLRTERLGCPP</sequence>
<dbReference type="OrthoDB" id="1955672at2"/>